<keyword evidence="10" id="KW-0812">Transmembrane</keyword>
<keyword evidence="9" id="KW-0067">ATP-binding</keyword>
<dbReference type="SMART" id="SM00388">
    <property type="entry name" value="HisKA"/>
    <property type="match status" value="1"/>
</dbReference>
<dbReference type="Proteomes" id="UP001215231">
    <property type="component" value="Chromosome"/>
</dbReference>
<evidence type="ECO:0000256" key="3">
    <source>
        <dbReference type="ARBA" id="ARBA00012438"/>
    </source>
</evidence>
<dbReference type="CDD" id="cd00075">
    <property type="entry name" value="HATPase"/>
    <property type="match status" value="1"/>
</dbReference>
<comment type="catalytic activity">
    <reaction evidence="1">
        <text>ATP + protein L-histidine = ADP + protein N-phospho-L-histidine.</text>
        <dbReference type="EC" id="2.7.13.3"/>
    </reaction>
</comment>
<dbReference type="RefSeq" id="WP_274052122.1">
    <property type="nucleotide sequence ID" value="NZ_CP059693.1"/>
</dbReference>
<dbReference type="InterPro" id="IPR036097">
    <property type="entry name" value="HisK_dim/P_sf"/>
</dbReference>
<dbReference type="GO" id="GO:0016301">
    <property type="term" value="F:kinase activity"/>
    <property type="evidence" value="ECO:0007669"/>
    <property type="project" value="UniProtKB-KW"/>
</dbReference>
<keyword evidence="10" id="KW-0472">Membrane</keyword>
<dbReference type="SMART" id="SM00387">
    <property type="entry name" value="HATPase_c"/>
    <property type="match status" value="1"/>
</dbReference>
<feature type="domain" description="Histidine kinase" evidence="11">
    <location>
        <begin position="219"/>
        <end position="428"/>
    </location>
</feature>
<evidence type="ECO:0000313" key="14">
    <source>
        <dbReference type="Proteomes" id="UP001215231"/>
    </source>
</evidence>
<name>A0ABY7VEM5_9GAMM</name>
<keyword evidence="10" id="KW-1133">Transmembrane helix</keyword>
<evidence type="ECO:0000256" key="2">
    <source>
        <dbReference type="ARBA" id="ARBA00004651"/>
    </source>
</evidence>
<keyword evidence="6" id="KW-0808">Transferase</keyword>
<evidence type="ECO:0000256" key="10">
    <source>
        <dbReference type="SAM" id="Phobius"/>
    </source>
</evidence>
<dbReference type="Pfam" id="PF02518">
    <property type="entry name" value="HATPase_c"/>
    <property type="match status" value="1"/>
</dbReference>
<keyword evidence="4" id="KW-1003">Cell membrane</keyword>
<dbReference type="CDD" id="cd00082">
    <property type="entry name" value="HisKA"/>
    <property type="match status" value="1"/>
</dbReference>
<keyword evidence="7" id="KW-0547">Nucleotide-binding</keyword>
<evidence type="ECO:0000256" key="8">
    <source>
        <dbReference type="ARBA" id="ARBA00022777"/>
    </source>
</evidence>
<evidence type="ECO:0000259" key="11">
    <source>
        <dbReference type="PROSITE" id="PS50109"/>
    </source>
</evidence>
<feature type="domain" description="HAMP" evidence="12">
    <location>
        <begin position="159"/>
        <end position="211"/>
    </location>
</feature>
<sequence>MRTLTFSLLAVIFIATLGLGWLFDRVYEQYNASETSSEISAVSVLEKLGLDLAVTLEQLPNKKQFIELWSTQHQYQLSLVALKDFPLPEKLLDEVKSGKSLLLETNNNLAFHYYLPGSEQLLVLKSPLLNIDPSMKPQNYIFTLLFYFALLLLFLLWLAPLVYRLLVLRRTAKSFGEGLLNQRINTKGISYIRDIEIEFNFMAQRIEDLIADVKLLSSAVSHDLRTPLARIRFGIDTLQEEDDPILRRRFEKKISNNVDEMTSLVETLLSYARLDQAMLELKKERLNLSDLVEFCLNNKKSAAVHIQWIKDDDISLFGDKRYMVLLLNNLLQNAINYGDGQVSLSLISQQTKVVLTIEDNGAGIPLTEQENILKPFVRGKGDNNAVKGHGIGLAIVKRIIDWHQGELSVGHSAKLGGAKFTVLLPTGK</sequence>
<evidence type="ECO:0000259" key="12">
    <source>
        <dbReference type="PROSITE" id="PS50885"/>
    </source>
</evidence>
<dbReference type="InterPro" id="IPR036890">
    <property type="entry name" value="HATPase_C_sf"/>
</dbReference>
<dbReference type="InterPro" id="IPR003660">
    <property type="entry name" value="HAMP_dom"/>
</dbReference>
<keyword evidence="8 13" id="KW-0418">Kinase</keyword>
<dbReference type="PROSITE" id="PS50109">
    <property type="entry name" value="HIS_KIN"/>
    <property type="match status" value="1"/>
</dbReference>
<dbReference type="PANTHER" id="PTHR44936:SF10">
    <property type="entry name" value="SENSOR PROTEIN RSTB"/>
    <property type="match status" value="1"/>
</dbReference>
<keyword evidence="5" id="KW-0597">Phosphoprotein</keyword>
<dbReference type="SUPFAM" id="SSF47384">
    <property type="entry name" value="Homodimeric domain of signal transducing histidine kinase"/>
    <property type="match status" value="1"/>
</dbReference>
<dbReference type="Pfam" id="PF00512">
    <property type="entry name" value="HisKA"/>
    <property type="match status" value="1"/>
</dbReference>
<proteinExistence type="predicted"/>
<dbReference type="EC" id="2.7.13.3" evidence="3"/>
<accession>A0ABY7VEM5</accession>
<dbReference type="InterPro" id="IPR003661">
    <property type="entry name" value="HisK_dim/P_dom"/>
</dbReference>
<evidence type="ECO:0000313" key="13">
    <source>
        <dbReference type="EMBL" id="WDE11895.1"/>
    </source>
</evidence>
<reference evidence="13 14" key="1">
    <citation type="journal article" date="2022" name="Mar. Drugs">
        <title>Bioassay-Guided Fractionation Leads to the Detection of Cholic Acid Generated by the Rare Thalassomonas sp.</title>
        <authorList>
            <person name="Pheiffer F."/>
            <person name="Schneider Y.K."/>
            <person name="Hansen E.H."/>
            <person name="Andersen J.H."/>
            <person name="Isaksson J."/>
            <person name="Busche T."/>
            <person name="R C."/>
            <person name="Kalinowski J."/>
            <person name="Zyl L.V."/>
            <person name="Trindade M."/>
        </authorList>
    </citation>
    <scope>NUCLEOTIDE SEQUENCE [LARGE SCALE GENOMIC DNA]</scope>
    <source>
        <strain evidence="13 14">A5K-61T</strain>
    </source>
</reference>
<comment type="subcellular location">
    <subcellularLocation>
        <location evidence="2">Cell membrane</location>
        <topology evidence="2">Multi-pass membrane protein</topology>
    </subcellularLocation>
</comment>
<dbReference type="InterPro" id="IPR005467">
    <property type="entry name" value="His_kinase_dom"/>
</dbReference>
<evidence type="ECO:0000256" key="4">
    <source>
        <dbReference type="ARBA" id="ARBA00022475"/>
    </source>
</evidence>
<protein>
    <recommendedName>
        <fullName evidence="3">histidine kinase</fullName>
        <ecNumber evidence="3">2.7.13.3</ecNumber>
    </recommendedName>
</protein>
<dbReference type="SUPFAM" id="SSF55874">
    <property type="entry name" value="ATPase domain of HSP90 chaperone/DNA topoisomerase II/histidine kinase"/>
    <property type="match status" value="1"/>
</dbReference>
<dbReference type="PRINTS" id="PR00344">
    <property type="entry name" value="BCTRLSENSOR"/>
</dbReference>
<evidence type="ECO:0000256" key="7">
    <source>
        <dbReference type="ARBA" id="ARBA00022741"/>
    </source>
</evidence>
<dbReference type="EMBL" id="CP059693">
    <property type="protein sequence ID" value="WDE11895.1"/>
    <property type="molecule type" value="Genomic_DNA"/>
</dbReference>
<dbReference type="InterPro" id="IPR004358">
    <property type="entry name" value="Sig_transdc_His_kin-like_C"/>
</dbReference>
<feature type="transmembrane region" description="Helical" evidence="10">
    <location>
        <begin position="140"/>
        <end position="163"/>
    </location>
</feature>
<evidence type="ECO:0000256" key="5">
    <source>
        <dbReference type="ARBA" id="ARBA00022553"/>
    </source>
</evidence>
<gene>
    <name evidence="13" type="ORF">H3N35_27540</name>
</gene>
<dbReference type="Gene3D" id="1.10.287.130">
    <property type="match status" value="1"/>
</dbReference>
<dbReference type="InterPro" id="IPR050980">
    <property type="entry name" value="2C_sensor_his_kinase"/>
</dbReference>
<dbReference type="PANTHER" id="PTHR44936">
    <property type="entry name" value="SENSOR PROTEIN CREC"/>
    <property type="match status" value="1"/>
</dbReference>
<evidence type="ECO:0000256" key="1">
    <source>
        <dbReference type="ARBA" id="ARBA00000085"/>
    </source>
</evidence>
<organism evidence="13 14">
    <name type="scientific">Thalassomonas haliotis</name>
    <dbReference type="NCBI Taxonomy" id="485448"/>
    <lineage>
        <taxon>Bacteria</taxon>
        <taxon>Pseudomonadati</taxon>
        <taxon>Pseudomonadota</taxon>
        <taxon>Gammaproteobacteria</taxon>
        <taxon>Alteromonadales</taxon>
        <taxon>Colwelliaceae</taxon>
        <taxon>Thalassomonas</taxon>
    </lineage>
</organism>
<dbReference type="InterPro" id="IPR003594">
    <property type="entry name" value="HATPase_dom"/>
</dbReference>
<evidence type="ECO:0000256" key="6">
    <source>
        <dbReference type="ARBA" id="ARBA00022679"/>
    </source>
</evidence>
<dbReference type="PROSITE" id="PS50885">
    <property type="entry name" value="HAMP"/>
    <property type="match status" value="1"/>
</dbReference>
<keyword evidence="14" id="KW-1185">Reference proteome</keyword>
<evidence type="ECO:0000256" key="9">
    <source>
        <dbReference type="ARBA" id="ARBA00022840"/>
    </source>
</evidence>
<dbReference type="Gene3D" id="3.30.565.10">
    <property type="entry name" value="Histidine kinase-like ATPase, C-terminal domain"/>
    <property type="match status" value="1"/>
</dbReference>